<evidence type="ECO:0000256" key="12">
    <source>
        <dbReference type="ARBA" id="ARBA00023153"/>
    </source>
</evidence>
<accession>S7PRP8</accession>
<feature type="compositionally biased region" description="Low complexity" evidence="15">
    <location>
        <begin position="82"/>
        <end position="97"/>
    </location>
</feature>
<gene>
    <name evidence="17" type="ORF">D623_10018184</name>
</gene>
<sequence length="263" mass="27926">MALSQALVSHPSLRSARNGTMSQCSVGMGSCPDWLEEATTYVSHLQKVIACGIPVTNGTPGRDGRDGAKGEKGEPGQGLRGLQGPPGKLGPPGSRGAPGPPGVKGQKGDRGDSSVTETKLANLERELRSLEAELDRIKKLLIFSLGKRSGKKLYVTNGEKMPFSKVKALCAELQATVATPKNAEENKAIMEVAKDHAFLGITDEATEGQFVYVTGGRLTYSNWKKDEPNDFGSGEDCVILLKDGIWNDISCSSSFVAVCEFPA</sequence>
<dbReference type="Pfam" id="PF01391">
    <property type="entry name" value="Collagen"/>
    <property type="match status" value="1"/>
</dbReference>
<dbReference type="GO" id="GO:0005615">
    <property type="term" value="C:extracellular space"/>
    <property type="evidence" value="ECO:0007669"/>
    <property type="project" value="UniProtKB-ARBA"/>
</dbReference>
<dbReference type="InterPro" id="IPR016186">
    <property type="entry name" value="C-type_lectin-like/link_sf"/>
</dbReference>
<dbReference type="PANTHER" id="PTHR24024">
    <property type="entry name" value="PULMONARY SURFACTANT-ASSOCIATED PROTEIN A"/>
    <property type="match status" value="1"/>
</dbReference>
<evidence type="ECO:0000256" key="8">
    <source>
        <dbReference type="ARBA" id="ARBA00022859"/>
    </source>
</evidence>
<evidence type="ECO:0000256" key="4">
    <source>
        <dbReference type="ARBA" id="ARBA00022729"/>
    </source>
</evidence>
<evidence type="ECO:0000256" key="2">
    <source>
        <dbReference type="ARBA" id="ARBA00022525"/>
    </source>
</evidence>
<dbReference type="eggNOG" id="KOG4297">
    <property type="taxonomic scope" value="Eukaryota"/>
</dbReference>
<keyword evidence="9" id="KW-0180">Complement pathway</keyword>
<dbReference type="GO" id="GO:0001867">
    <property type="term" value="P:complement activation, lectin pathway"/>
    <property type="evidence" value="ECO:0007669"/>
    <property type="project" value="UniProtKB-KW"/>
</dbReference>
<keyword evidence="18" id="KW-1185">Reference proteome</keyword>
<evidence type="ECO:0000259" key="16">
    <source>
        <dbReference type="PROSITE" id="PS50041"/>
    </source>
</evidence>
<protein>
    <submittedName>
        <fullName evidence="17">Mannose-binding protein A</fullName>
    </submittedName>
</protein>
<evidence type="ECO:0000256" key="15">
    <source>
        <dbReference type="SAM" id="MobiDB-lite"/>
    </source>
</evidence>
<dbReference type="Proteomes" id="UP000052978">
    <property type="component" value="Unassembled WGS sequence"/>
</dbReference>
<dbReference type="GO" id="GO:0006958">
    <property type="term" value="P:complement activation, classical pathway"/>
    <property type="evidence" value="ECO:0007669"/>
    <property type="project" value="UniProtKB-KW"/>
</dbReference>
<dbReference type="InterPro" id="IPR018378">
    <property type="entry name" value="C-type_lectin_CS"/>
</dbReference>
<feature type="domain" description="C-type lectin" evidence="16">
    <location>
        <begin position="149"/>
        <end position="260"/>
    </location>
</feature>
<dbReference type="InterPro" id="IPR001304">
    <property type="entry name" value="C-type_lectin-like"/>
</dbReference>
<dbReference type="SUPFAM" id="SSF56436">
    <property type="entry name" value="C-type lectin-like"/>
    <property type="match status" value="1"/>
</dbReference>
<dbReference type="InterPro" id="IPR016187">
    <property type="entry name" value="CTDL_fold"/>
</dbReference>
<dbReference type="InterPro" id="IPR051077">
    <property type="entry name" value="Ca-dependent_lectin"/>
</dbReference>
<comment type="subcellular location">
    <subcellularLocation>
        <location evidence="1">Secreted</location>
    </subcellularLocation>
</comment>
<evidence type="ECO:0000256" key="6">
    <source>
        <dbReference type="ARBA" id="ARBA00022737"/>
    </source>
</evidence>
<dbReference type="EMBL" id="KE163202">
    <property type="protein sequence ID" value="EPQ11182.1"/>
    <property type="molecule type" value="Genomic_DNA"/>
</dbReference>
<keyword evidence="3" id="KW-0399">Innate immunity</keyword>
<evidence type="ECO:0000313" key="17">
    <source>
        <dbReference type="EMBL" id="EPQ11182.1"/>
    </source>
</evidence>
<evidence type="ECO:0000256" key="1">
    <source>
        <dbReference type="ARBA" id="ARBA00004613"/>
    </source>
</evidence>
<keyword evidence="4" id="KW-0732">Signal</keyword>
<evidence type="ECO:0000256" key="7">
    <source>
        <dbReference type="ARBA" id="ARBA00022837"/>
    </source>
</evidence>
<proteinExistence type="predicted"/>
<dbReference type="FunFam" id="3.10.100.10:FF:000088">
    <property type="entry name" value="Mannose-binding protein A"/>
    <property type="match status" value="1"/>
</dbReference>
<feature type="compositionally biased region" description="Basic and acidic residues" evidence="15">
    <location>
        <begin position="62"/>
        <end position="74"/>
    </location>
</feature>
<organism evidence="17 18">
    <name type="scientific">Myotis brandtii</name>
    <name type="common">Brandt's bat</name>
    <dbReference type="NCBI Taxonomy" id="109478"/>
    <lineage>
        <taxon>Eukaryota</taxon>
        <taxon>Metazoa</taxon>
        <taxon>Chordata</taxon>
        <taxon>Craniata</taxon>
        <taxon>Vertebrata</taxon>
        <taxon>Euteleostomi</taxon>
        <taxon>Mammalia</taxon>
        <taxon>Eutheria</taxon>
        <taxon>Laurasiatheria</taxon>
        <taxon>Chiroptera</taxon>
        <taxon>Yangochiroptera</taxon>
        <taxon>Vespertilionidae</taxon>
        <taxon>Myotis</taxon>
    </lineage>
</organism>
<keyword evidence="5" id="KW-0430">Lectin</keyword>
<keyword evidence="12" id="KW-1018">Complement activation lectin pathway</keyword>
<dbReference type="InterPro" id="IPR008160">
    <property type="entry name" value="Collagen"/>
</dbReference>
<dbReference type="CDD" id="cd03591">
    <property type="entry name" value="CLECT_collectin_like"/>
    <property type="match status" value="1"/>
</dbReference>
<dbReference type="Pfam" id="PF00059">
    <property type="entry name" value="Lectin_C"/>
    <property type="match status" value="1"/>
</dbReference>
<evidence type="ECO:0000256" key="13">
    <source>
        <dbReference type="ARBA" id="ARBA00023157"/>
    </source>
</evidence>
<evidence type="ECO:0000256" key="14">
    <source>
        <dbReference type="ARBA" id="ARBA00023278"/>
    </source>
</evidence>
<feature type="region of interest" description="Disordered" evidence="15">
    <location>
        <begin position="53"/>
        <end position="118"/>
    </location>
</feature>
<dbReference type="PROSITE" id="PS50041">
    <property type="entry name" value="C_TYPE_LECTIN_2"/>
    <property type="match status" value="1"/>
</dbReference>
<dbReference type="Gene3D" id="3.10.100.10">
    <property type="entry name" value="Mannose-Binding Protein A, subunit A"/>
    <property type="match status" value="1"/>
</dbReference>
<dbReference type="GO" id="GO:0005537">
    <property type="term" value="F:D-mannose binding"/>
    <property type="evidence" value="ECO:0007669"/>
    <property type="project" value="UniProtKB-KW"/>
</dbReference>
<keyword evidence="10" id="KW-0465">Mannose-binding</keyword>
<evidence type="ECO:0000256" key="5">
    <source>
        <dbReference type="ARBA" id="ARBA00022734"/>
    </source>
</evidence>
<evidence type="ECO:0000256" key="10">
    <source>
        <dbReference type="ARBA" id="ARBA00023035"/>
    </source>
</evidence>
<dbReference type="GO" id="GO:0005581">
    <property type="term" value="C:collagen trimer"/>
    <property type="evidence" value="ECO:0007669"/>
    <property type="project" value="UniProtKB-KW"/>
</dbReference>
<keyword evidence="8" id="KW-0391">Immunity</keyword>
<dbReference type="AlphaFoldDB" id="S7PRP8"/>
<reference evidence="17 18" key="1">
    <citation type="journal article" date="2013" name="Nat. Commun.">
        <title>Genome analysis reveals insights into physiology and longevity of the Brandt's bat Myotis brandtii.</title>
        <authorList>
            <person name="Seim I."/>
            <person name="Fang X."/>
            <person name="Xiong Z."/>
            <person name="Lobanov A.V."/>
            <person name="Huang Z."/>
            <person name="Ma S."/>
            <person name="Feng Y."/>
            <person name="Turanov A.A."/>
            <person name="Zhu Y."/>
            <person name="Lenz T.L."/>
            <person name="Gerashchenko M.V."/>
            <person name="Fan D."/>
            <person name="Hee Yim S."/>
            <person name="Yao X."/>
            <person name="Jordan D."/>
            <person name="Xiong Y."/>
            <person name="Ma Y."/>
            <person name="Lyapunov A.N."/>
            <person name="Chen G."/>
            <person name="Kulakova O.I."/>
            <person name="Sun Y."/>
            <person name="Lee S.G."/>
            <person name="Bronson R.T."/>
            <person name="Moskalev A.A."/>
            <person name="Sunyaev S.R."/>
            <person name="Zhang G."/>
            <person name="Krogh A."/>
            <person name="Wang J."/>
            <person name="Gladyshev V.N."/>
        </authorList>
    </citation>
    <scope>NUCLEOTIDE SEQUENCE [LARGE SCALE GENOMIC DNA]</scope>
</reference>
<evidence type="ECO:0000313" key="18">
    <source>
        <dbReference type="Proteomes" id="UP000052978"/>
    </source>
</evidence>
<dbReference type="InterPro" id="IPR033990">
    <property type="entry name" value="Collectin_CTLD"/>
</dbReference>
<evidence type="ECO:0000256" key="3">
    <source>
        <dbReference type="ARBA" id="ARBA00022588"/>
    </source>
</evidence>
<dbReference type="PANTHER" id="PTHR24024:SF35">
    <property type="entry name" value="MANNOSE-BINDING PROTEIN A"/>
    <property type="match status" value="1"/>
</dbReference>
<evidence type="ECO:0000256" key="9">
    <source>
        <dbReference type="ARBA" id="ARBA00022875"/>
    </source>
</evidence>
<keyword evidence="7" id="KW-0106">Calcium</keyword>
<dbReference type="SMART" id="SM00034">
    <property type="entry name" value="CLECT"/>
    <property type="match status" value="1"/>
</dbReference>
<dbReference type="GO" id="GO:0005771">
    <property type="term" value="C:multivesicular body"/>
    <property type="evidence" value="ECO:0007669"/>
    <property type="project" value="TreeGrafter"/>
</dbReference>
<keyword evidence="6" id="KW-0677">Repeat</keyword>
<evidence type="ECO:0000256" key="11">
    <source>
        <dbReference type="ARBA" id="ARBA00023119"/>
    </source>
</evidence>
<keyword evidence="2" id="KW-0964">Secreted</keyword>
<keyword evidence="14" id="KW-0379">Hydroxylation</keyword>
<keyword evidence="11" id="KW-0176">Collagen</keyword>
<name>S7PRP8_MYOBR</name>
<dbReference type="PROSITE" id="PS00615">
    <property type="entry name" value="C_TYPE_LECTIN_1"/>
    <property type="match status" value="1"/>
</dbReference>
<keyword evidence="13" id="KW-1015">Disulfide bond</keyword>